<accession>A0ABU3VKN9</accession>
<keyword evidence="4" id="KW-1185">Reference proteome</keyword>
<evidence type="ECO:0000313" key="4">
    <source>
        <dbReference type="Proteomes" id="UP001255416"/>
    </source>
</evidence>
<dbReference type="InterPro" id="IPR037972">
    <property type="entry name" value="RepB_N"/>
</dbReference>
<protein>
    <submittedName>
        <fullName evidence="3">ParB N-terminal domain-containing protein</fullName>
    </submittedName>
</protein>
<dbReference type="InterPro" id="IPR003115">
    <property type="entry name" value="ParB_N"/>
</dbReference>
<dbReference type="SUPFAM" id="SSF110849">
    <property type="entry name" value="ParB/Sulfiredoxin"/>
    <property type="match status" value="1"/>
</dbReference>
<organism evidence="3 4">
    <name type="scientific">Sedimentitalea todarodis</name>
    <dbReference type="NCBI Taxonomy" id="1631240"/>
    <lineage>
        <taxon>Bacteria</taxon>
        <taxon>Pseudomonadati</taxon>
        <taxon>Pseudomonadota</taxon>
        <taxon>Alphaproteobacteria</taxon>
        <taxon>Rhodobacterales</taxon>
        <taxon>Paracoccaceae</taxon>
        <taxon>Sedimentitalea</taxon>
    </lineage>
</organism>
<dbReference type="EMBL" id="JASMWN010000025">
    <property type="protein sequence ID" value="MDU9006550.1"/>
    <property type="molecule type" value="Genomic_DNA"/>
</dbReference>
<dbReference type="Gene3D" id="3.90.1530.30">
    <property type="match status" value="1"/>
</dbReference>
<dbReference type="SMART" id="SM00470">
    <property type="entry name" value="ParB"/>
    <property type="match status" value="1"/>
</dbReference>
<comment type="caution">
    <text evidence="3">The sequence shown here is derived from an EMBL/GenBank/DDBJ whole genome shotgun (WGS) entry which is preliminary data.</text>
</comment>
<evidence type="ECO:0000313" key="3">
    <source>
        <dbReference type="EMBL" id="MDU9006550.1"/>
    </source>
</evidence>
<dbReference type="Proteomes" id="UP001255416">
    <property type="component" value="Unassembled WGS sequence"/>
</dbReference>
<name>A0ABU3VKN9_9RHOB</name>
<evidence type="ECO:0000259" key="2">
    <source>
        <dbReference type="SMART" id="SM00470"/>
    </source>
</evidence>
<dbReference type="InterPro" id="IPR036086">
    <property type="entry name" value="ParB/Sulfiredoxin_sf"/>
</dbReference>
<evidence type="ECO:0000256" key="1">
    <source>
        <dbReference type="SAM" id="MobiDB-lite"/>
    </source>
</evidence>
<feature type="region of interest" description="Disordered" evidence="1">
    <location>
        <begin position="1"/>
        <end position="26"/>
    </location>
</feature>
<dbReference type="RefSeq" id="WP_316781707.1">
    <property type="nucleotide sequence ID" value="NZ_JASMWN010000025.1"/>
</dbReference>
<feature type="region of interest" description="Disordered" evidence="1">
    <location>
        <begin position="288"/>
        <end position="309"/>
    </location>
</feature>
<feature type="compositionally biased region" description="Low complexity" evidence="1">
    <location>
        <begin position="291"/>
        <end position="301"/>
    </location>
</feature>
<gene>
    <name evidence="3" type="ORF">QO231_22190</name>
</gene>
<feature type="domain" description="ParB-like N-terminal" evidence="2">
    <location>
        <begin position="64"/>
        <end position="170"/>
    </location>
</feature>
<reference evidence="4" key="1">
    <citation type="submission" date="2023-05" db="EMBL/GenBank/DDBJ databases">
        <title>Sedimentitalea sp. nov. JM2-8.</title>
        <authorList>
            <person name="Huang J."/>
        </authorList>
    </citation>
    <scope>NUCLEOTIDE SEQUENCE [LARGE SCALE GENOMIC DNA]</scope>
    <source>
        <strain evidence="4">KHS03</strain>
    </source>
</reference>
<sequence length="357" mass="38561">MAKRKRLTPAQDGFLQADPGKRGPLSPAPIAQVAGETSASAALAELSDTLRTARTQGRMIEALALDAVDETHLVRDRMIQPDDEEMEALMTSLRARGQQTPIEVVALPAPNGTGSNSTARYGLISGWRRLGALRRLYAVDQDERFATVQARIIRPVDAQAAYVAMVEENEIRAALSLYEKGRIALRAVHEGVYPTPRAALRGLFGSVSRSRRSKIGSFLTLVEPLDSVLRFPVAIPEKLGLGLAKALQEDHGFGSKLGARLRETPPETAEAELKILAAVLRDWTRAQKADTAPGTTPQQAPAPRPRLSGLDSASIAKRLGESRVSVRFNPQAGRIDLTGGGVNADLFAALQDWLKSR</sequence>
<proteinExistence type="predicted"/>
<dbReference type="CDD" id="cd16405">
    <property type="entry name" value="RepB_like_N"/>
    <property type="match status" value="1"/>
</dbReference>